<name>A0A0D0X459_9ACTN</name>
<evidence type="ECO:0000256" key="2">
    <source>
        <dbReference type="SAM" id="MobiDB-lite"/>
    </source>
</evidence>
<dbReference type="PANTHER" id="PTHR46580">
    <property type="entry name" value="SENSOR KINASE-RELATED"/>
    <property type="match status" value="1"/>
</dbReference>
<dbReference type="AlphaFoldDB" id="A0A0D0X459"/>
<feature type="compositionally biased region" description="Acidic residues" evidence="2">
    <location>
        <begin position="116"/>
        <end position="131"/>
    </location>
</feature>
<reference evidence="3 4" key="1">
    <citation type="submission" date="2015-01" db="EMBL/GenBank/DDBJ databases">
        <title>Sequencing and annotation of Micromonospora carbonacea strain JXNU-1 genome.</title>
        <authorList>
            <person name="Long Z."/>
            <person name="Huang Y."/>
            <person name="Jiang Y."/>
        </authorList>
    </citation>
    <scope>NUCLEOTIDE SEQUENCE [LARGE SCALE GENOMIC DNA]</scope>
    <source>
        <strain evidence="3 4">JXNU-1</strain>
    </source>
</reference>
<keyword evidence="1" id="KW-0732">Signal</keyword>
<dbReference type="PANTHER" id="PTHR46580:SF2">
    <property type="entry name" value="MAM DOMAIN-CONTAINING PROTEIN"/>
    <property type="match status" value="1"/>
</dbReference>
<accession>A0A0D0X459</accession>
<evidence type="ECO:0000313" key="3">
    <source>
        <dbReference type="EMBL" id="KIR64300.1"/>
    </source>
</evidence>
<proteinExistence type="predicted"/>
<comment type="caution">
    <text evidence="3">The sequence shown here is derived from an EMBL/GenBank/DDBJ whole genome shotgun (WGS) entry which is preliminary data.</text>
</comment>
<gene>
    <name evidence="3" type="ORF">TK50_00895</name>
</gene>
<feature type="region of interest" description="Disordered" evidence="2">
    <location>
        <begin position="110"/>
        <end position="153"/>
    </location>
</feature>
<dbReference type="Pfam" id="PF13517">
    <property type="entry name" value="FG-GAP_3"/>
    <property type="match status" value="3"/>
</dbReference>
<dbReference type="Gene3D" id="3.90.1720.10">
    <property type="entry name" value="endopeptidase domain like (from Nostoc punctiforme)"/>
    <property type="match status" value="1"/>
</dbReference>
<sequence length="738" mass="79956">MMAGVLAAPGGIPTQARAAAPACPTAAGLLAALRADPLTDEAAGNPAVLEGVSCALPWATAVVPAEGEYDASFVLFRYEDAAEQWKPLNVGSGGVCDESVPTEIAAQLDGCQLNDPGDELPDADPVEETEDPSATRDADGGTMSASASAIGGPITRNEIMQRAQGWVDHQPGPYSQQGFSWDPTHTRKYRRDCSGLVGMAWHLNADPSTRTLPQFSNQISKADLQAGDILNIASKHVVLFKSWKTDRRHFTYYTFGSTPVKIRTAAIDAGTIDSHQATSYVARRYTKIAAPSTPPPPPTPAGRAAPTVAYDQGDGTMRMYRWLSDGNSFNRTTDYDSGAFRLSAVGDRMASGDVNGDGKDDIVMAYQQPDGTFSYYVWRNGNSAASVWYDSGPFTLSRVAGRLVLGDFNGDRKAEPAMAYDQGDGTMRIYRWLSDGNSFNRTTDYDSGAFRLSAVGDRMASGDVNGDGKDDIVMAYQQPDGTFSYYVWRNGNSAASVWYDSGPFTLSRVAGRLVLGDFNGDRKAEPAMAYDQGDGTMRTYRWLSDGNSFNRTTDYDSGAFRLSAVGDRMASGDVNGDGKDDIVMAYQQPDGTFSYYVWRNGNSAASVWYDSGPFTLSRVAGRLVLGDFNGDRKAEPAMAYDQGDGTMRTYRWLSDGNSFNRTTDYDSGAFRLSVVGDRMAADDVDGDGKDDIVMAYQQPDGTFSYYVWRNGNFAARVWYNSGPFSLGNVAGRLVLGNW</sequence>
<dbReference type="SUPFAM" id="SSF89372">
    <property type="entry name" value="Fucose-specific lectin"/>
    <property type="match status" value="1"/>
</dbReference>
<dbReference type="GeneID" id="301302741"/>
<evidence type="ECO:0000256" key="1">
    <source>
        <dbReference type="ARBA" id="ARBA00022729"/>
    </source>
</evidence>
<evidence type="ECO:0008006" key="5">
    <source>
        <dbReference type="Google" id="ProtNLM"/>
    </source>
</evidence>
<dbReference type="InterPro" id="IPR028994">
    <property type="entry name" value="Integrin_alpha_N"/>
</dbReference>
<dbReference type="OrthoDB" id="9815928at2"/>
<dbReference type="SUPFAM" id="SSF69318">
    <property type="entry name" value="Integrin alpha N-terminal domain"/>
    <property type="match status" value="1"/>
</dbReference>
<keyword evidence="4" id="KW-1185">Reference proteome</keyword>
<dbReference type="Proteomes" id="UP000032254">
    <property type="component" value="Unassembled WGS sequence"/>
</dbReference>
<dbReference type="Gene3D" id="2.40.128.340">
    <property type="match status" value="4"/>
</dbReference>
<evidence type="ECO:0000313" key="4">
    <source>
        <dbReference type="Proteomes" id="UP000032254"/>
    </source>
</evidence>
<protein>
    <recommendedName>
        <fullName evidence="5">NlpC/P60 domain-containing protein</fullName>
    </recommendedName>
</protein>
<dbReference type="PATRIC" id="fig|47853.6.peg.195"/>
<organism evidence="3 4">
    <name type="scientific">Micromonospora haikouensis</name>
    <dbReference type="NCBI Taxonomy" id="686309"/>
    <lineage>
        <taxon>Bacteria</taxon>
        <taxon>Bacillati</taxon>
        <taxon>Actinomycetota</taxon>
        <taxon>Actinomycetes</taxon>
        <taxon>Micromonosporales</taxon>
        <taxon>Micromonosporaceae</taxon>
        <taxon>Micromonospora</taxon>
    </lineage>
</organism>
<dbReference type="EMBL" id="JXSX01000001">
    <property type="protein sequence ID" value="KIR64300.1"/>
    <property type="molecule type" value="Genomic_DNA"/>
</dbReference>
<feature type="region of interest" description="Disordered" evidence="2">
    <location>
        <begin position="289"/>
        <end position="308"/>
    </location>
</feature>
<dbReference type="InterPro" id="IPR013517">
    <property type="entry name" value="FG-GAP"/>
</dbReference>
<dbReference type="RefSeq" id="WP_043960873.1">
    <property type="nucleotide sequence ID" value="NZ_JXSX01000001.1"/>
</dbReference>